<proteinExistence type="predicted"/>
<dbReference type="STRING" id="319652.IV80_GL001693"/>
<evidence type="ECO:0000313" key="1">
    <source>
        <dbReference type="EMBL" id="KRN65854.1"/>
    </source>
</evidence>
<dbReference type="PANTHER" id="PTHR30348:SF13">
    <property type="entry name" value="UPF0759 PROTEIN YUNF"/>
    <property type="match status" value="1"/>
</dbReference>
<dbReference type="SUPFAM" id="SSF117396">
    <property type="entry name" value="TM1631-like"/>
    <property type="match status" value="1"/>
</dbReference>
<protein>
    <recommendedName>
        <fullName evidence="3">DUF72 domain-containing protein</fullName>
    </recommendedName>
</protein>
<comment type="caution">
    <text evidence="1">The sequence shown here is derived from an EMBL/GenBank/DDBJ whole genome shotgun (WGS) entry which is preliminary data.</text>
</comment>
<dbReference type="InterPro" id="IPR002763">
    <property type="entry name" value="DUF72"/>
</dbReference>
<dbReference type="Proteomes" id="UP000051568">
    <property type="component" value="Unassembled WGS sequence"/>
</dbReference>
<name>A0A0R2IMD5_9LACO</name>
<dbReference type="AlphaFoldDB" id="A0A0R2IMD5"/>
<evidence type="ECO:0000313" key="2">
    <source>
        <dbReference type="Proteomes" id="UP000051568"/>
    </source>
</evidence>
<dbReference type="Pfam" id="PF01904">
    <property type="entry name" value="DUF72"/>
    <property type="match status" value="1"/>
</dbReference>
<accession>A0A0R2IMD5</accession>
<evidence type="ECO:0008006" key="3">
    <source>
        <dbReference type="Google" id="ProtNLM"/>
    </source>
</evidence>
<organism evidence="1 2">
    <name type="scientific">Pediococcus cellicola</name>
    <dbReference type="NCBI Taxonomy" id="319652"/>
    <lineage>
        <taxon>Bacteria</taxon>
        <taxon>Bacillati</taxon>
        <taxon>Bacillota</taxon>
        <taxon>Bacilli</taxon>
        <taxon>Lactobacillales</taxon>
        <taxon>Lactobacillaceae</taxon>
        <taxon>Pediococcus</taxon>
    </lineage>
</organism>
<dbReference type="PATRIC" id="fig|319652.3.peg.1714"/>
<reference evidence="1 2" key="1">
    <citation type="journal article" date="2015" name="Genome Announc.">
        <title>Expanding the biotechnology potential of lactobacilli through comparative genomics of 213 strains and associated genera.</title>
        <authorList>
            <person name="Sun Z."/>
            <person name="Harris H.M."/>
            <person name="McCann A."/>
            <person name="Guo C."/>
            <person name="Argimon S."/>
            <person name="Zhang W."/>
            <person name="Yang X."/>
            <person name="Jeffery I.B."/>
            <person name="Cooney J.C."/>
            <person name="Kagawa T.F."/>
            <person name="Liu W."/>
            <person name="Song Y."/>
            <person name="Salvetti E."/>
            <person name="Wrobel A."/>
            <person name="Rasinkangas P."/>
            <person name="Parkhill J."/>
            <person name="Rea M.C."/>
            <person name="O'Sullivan O."/>
            <person name="Ritari J."/>
            <person name="Douillard F.P."/>
            <person name="Paul Ross R."/>
            <person name="Yang R."/>
            <person name="Briner A.E."/>
            <person name="Felis G.E."/>
            <person name="de Vos W.M."/>
            <person name="Barrangou R."/>
            <person name="Klaenhammer T.R."/>
            <person name="Caufield P.W."/>
            <person name="Cui Y."/>
            <person name="Zhang H."/>
            <person name="O'Toole P.W."/>
        </authorList>
    </citation>
    <scope>NUCLEOTIDE SEQUENCE [LARGE SCALE GENOMIC DNA]</scope>
    <source>
        <strain evidence="1 2">DSM 17757</strain>
    </source>
</reference>
<gene>
    <name evidence="1" type="ORF">IV80_GL001693</name>
</gene>
<dbReference type="PANTHER" id="PTHR30348">
    <property type="entry name" value="UNCHARACTERIZED PROTEIN YECE"/>
    <property type="match status" value="1"/>
</dbReference>
<dbReference type="Gene3D" id="3.20.20.410">
    <property type="entry name" value="Protein of unknown function UPF0759"/>
    <property type="match status" value="1"/>
</dbReference>
<dbReference type="EMBL" id="JQBR01000007">
    <property type="protein sequence ID" value="KRN65854.1"/>
    <property type="molecule type" value="Genomic_DNA"/>
</dbReference>
<dbReference type="InterPro" id="IPR036520">
    <property type="entry name" value="UPF0759_sf"/>
</dbReference>
<sequence>MEQKELITIGLTTWTDHPALINHENRKVTLTEYAGHFPVVEVDTSFYGVPRISTVENWQKSVPEKFQFILKANQLMTLHDGASVDDYLSDEHRLVFTDFKKMVRPLVKQDQLKTILFQFPPYFNCETANIRYLRDVRVLMGDLPIAVEFRNASWYDPAVRDETMLFLKKLGMTHVSVDEPSAVSNGVPLVDTVTNQNLAMLRLHGQNAKGWAEQGPNWRSTRTLYKYSEAELQDFAKLVRKLESQVEEVCIIFNNNSGKDAAGNALRLKEILGINFEGLGPLQLGLF</sequence>
<keyword evidence="2" id="KW-1185">Reference proteome</keyword>